<feature type="transmembrane region" description="Helical" evidence="9">
    <location>
        <begin position="51"/>
        <end position="69"/>
    </location>
</feature>
<feature type="transmembrane region" description="Helical" evidence="9">
    <location>
        <begin position="426"/>
        <end position="444"/>
    </location>
</feature>
<dbReference type="OrthoDB" id="9774600at2"/>
<sequence length="467" mass="50463">MPGRVLSARVTTQGPAATTTDLRHGKNRGGHEAETRTSGDSGDRTGPERRSLVIAALVCLASFSAFWVAQRLAGVTLLDVMVYRAEGWTVRNGGDLYAMKATVAQLPTTYPPFAALLFTPLTLLGVPEMRTFATGFNLALVLGVVYLCLRLVGVERRSRRLMVALWVAALLVWCEPVWTTLRYGQINLLLALLVLWDLTRRPGNRWAGIGIGVATAVKLTPALFAVMLALAGLVQAVRLARSCASWWNPWLRQATVATGTFLLVTAASWLILPYDSKRFWTEMVFAASRPGQAEDTANQSLRGVLARLLHTPDPGITYAIVAALVAVAGLTVAVFSLLRARAAWAVVSCAVTALLVSPISWSHHWVWVVPLLILLGAEARRTGSGRLRAAAIGTGVLFFSFALWWVPHAGTSATVRPELDQNAWQFLLSAGYTLAGLAFLALAARRLLRAQQSAPIGPQRSQAVANE</sequence>
<evidence type="ECO:0000256" key="7">
    <source>
        <dbReference type="ARBA" id="ARBA00024033"/>
    </source>
</evidence>
<proteinExistence type="inferred from homology"/>
<evidence type="ECO:0000256" key="5">
    <source>
        <dbReference type="ARBA" id="ARBA00022989"/>
    </source>
</evidence>
<keyword evidence="5 9" id="KW-1133">Transmembrane helix</keyword>
<dbReference type="EMBL" id="JAAAHS010000014">
    <property type="protein sequence ID" value="NBE50519.1"/>
    <property type="molecule type" value="Genomic_DNA"/>
</dbReference>
<evidence type="ECO:0000256" key="1">
    <source>
        <dbReference type="ARBA" id="ARBA00004651"/>
    </source>
</evidence>
<accession>A0A964UJV8</accession>
<evidence type="ECO:0000313" key="10">
    <source>
        <dbReference type="EMBL" id="NBE50519.1"/>
    </source>
</evidence>
<comment type="similarity">
    <text evidence="7">Belongs to the glycosyltransferase 87 family.</text>
</comment>
<evidence type="ECO:0000256" key="2">
    <source>
        <dbReference type="ARBA" id="ARBA00022475"/>
    </source>
</evidence>
<feature type="compositionally biased region" description="Basic and acidic residues" evidence="8">
    <location>
        <begin position="21"/>
        <end position="46"/>
    </location>
</feature>
<protein>
    <submittedName>
        <fullName evidence="10">DUF2029 domain-containing protein</fullName>
    </submittedName>
</protein>
<feature type="transmembrane region" description="Helical" evidence="9">
    <location>
        <begin position="316"/>
        <end position="338"/>
    </location>
</feature>
<organism evidence="10 11">
    <name type="scientific">Streptomyces boluensis</name>
    <dbReference type="NCBI Taxonomy" id="1775135"/>
    <lineage>
        <taxon>Bacteria</taxon>
        <taxon>Bacillati</taxon>
        <taxon>Actinomycetota</taxon>
        <taxon>Actinomycetes</taxon>
        <taxon>Kitasatosporales</taxon>
        <taxon>Streptomycetaceae</taxon>
        <taxon>Streptomyces</taxon>
    </lineage>
</organism>
<reference evidence="10" key="1">
    <citation type="submission" date="2020-01" db="EMBL/GenBank/DDBJ databases">
        <title>Whole-genome analyses of novel actinobacteria.</title>
        <authorList>
            <person name="Sahin N."/>
        </authorList>
    </citation>
    <scope>NUCLEOTIDE SEQUENCE</scope>
    <source>
        <strain evidence="10">YC537</strain>
    </source>
</reference>
<dbReference type="AlphaFoldDB" id="A0A964UJV8"/>
<feature type="transmembrane region" description="Helical" evidence="9">
    <location>
        <begin position="161"/>
        <end position="178"/>
    </location>
</feature>
<evidence type="ECO:0000256" key="3">
    <source>
        <dbReference type="ARBA" id="ARBA00022679"/>
    </source>
</evidence>
<keyword evidence="6 9" id="KW-0472">Membrane</keyword>
<evidence type="ECO:0000256" key="6">
    <source>
        <dbReference type="ARBA" id="ARBA00023136"/>
    </source>
</evidence>
<dbReference type="GO" id="GO:0005886">
    <property type="term" value="C:plasma membrane"/>
    <property type="evidence" value="ECO:0007669"/>
    <property type="project" value="UniProtKB-SubCell"/>
</dbReference>
<dbReference type="GO" id="GO:0016758">
    <property type="term" value="F:hexosyltransferase activity"/>
    <property type="evidence" value="ECO:0007669"/>
    <property type="project" value="InterPro"/>
</dbReference>
<comment type="caution">
    <text evidence="10">The sequence shown here is derived from an EMBL/GenBank/DDBJ whole genome shotgun (WGS) entry which is preliminary data.</text>
</comment>
<comment type="subcellular location">
    <subcellularLocation>
        <location evidence="1">Cell membrane</location>
        <topology evidence="1">Multi-pass membrane protein</topology>
    </subcellularLocation>
</comment>
<feature type="transmembrane region" description="Helical" evidence="9">
    <location>
        <begin position="131"/>
        <end position="149"/>
    </location>
</feature>
<gene>
    <name evidence="10" type="ORF">GUY60_03580</name>
</gene>
<evidence type="ECO:0000256" key="9">
    <source>
        <dbReference type="SAM" id="Phobius"/>
    </source>
</evidence>
<keyword evidence="4 9" id="KW-0812">Transmembrane</keyword>
<evidence type="ECO:0000313" key="11">
    <source>
        <dbReference type="Proteomes" id="UP000598297"/>
    </source>
</evidence>
<feature type="compositionally biased region" description="Polar residues" evidence="8">
    <location>
        <begin position="9"/>
        <end position="20"/>
    </location>
</feature>
<name>A0A964UJV8_9ACTN</name>
<feature type="transmembrane region" description="Helical" evidence="9">
    <location>
        <begin position="387"/>
        <end position="406"/>
    </location>
</feature>
<evidence type="ECO:0000256" key="8">
    <source>
        <dbReference type="SAM" id="MobiDB-lite"/>
    </source>
</evidence>
<keyword evidence="2" id="KW-1003">Cell membrane</keyword>
<feature type="region of interest" description="Disordered" evidence="8">
    <location>
        <begin position="1"/>
        <end position="46"/>
    </location>
</feature>
<dbReference type="InterPro" id="IPR018584">
    <property type="entry name" value="GT87"/>
</dbReference>
<keyword evidence="3" id="KW-0808">Transferase</keyword>
<dbReference type="Proteomes" id="UP000598297">
    <property type="component" value="Unassembled WGS sequence"/>
</dbReference>
<evidence type="ECO:0000256" key="4">
    <source>
        <dbReference type="ARBA" id="ARBA00022692"/>
    </source>
</evidence>
<keyword evidence="11" id="KW-1185">Reference proteome</keyword>
<feature type="transmembrane region" description="Helical" evidence="9">
    <location>
        <begin position="206"/>
        <end position="230"/>
    </location>
</feature>
<feature type="transmembrane region" description="Helical" evidence="9">
    <location>
        <begin position="250"/>
        <end position="272"/>
    </location>
</feature>
<dbReference type="Pfam" id="PF09594">
    <property type="entry name" value="GT87"/>
    <property type="match status" value="1"/>
</dbReference>